<dbReference type="STRING" id="407234.SAMN05421795_10275"/>
<name>A0A1N7KR40_9RHOB</name>
<keyword evidence="2" id="KW-1003">Cell membrane</keyword>
<dbReference type="GO" id="GO:0005886">
    <property type="term" value="C:plasma membrane"/>
    <property type="evidence" value="ECO:0007669"/>
    <property type="project" value="UniProtKB-SubCell"/>
</dbReference>
<feature type="transmembrane region" description="Helical" evidence="6">
    <location>
        <begin position="241"/>
        <end position="262"/>
    </location>
</feature>
<evidence type="ECO:0000313" key="7">
    <source>
        <dbReference type="EMBL" id="SIS64073.1"/>
    </source>
</evidence>
<dbReference type="EMBL" id="FTOM01000002">
    <property type="protein sequence ID" value="SIS64073.1"/>
    <property type="molecule type" value="Genomic_DNA"/>
</dbReference>
<reference evidence="8" key="1">
    <citation type="submission" date="2017-01" db="EMBL/GenBank/DDBJ databases">
        <authorList>
            <person name="Varghese N."/>
            <person name="Submissions S."/>
        </authorList>
    </citation>
    <scope>NUCLEOTIDE SEQUENCE [LARGE SCALE GENOMIC DNA]</scope>
    <source>
        <strain evidence="8">DSM 18714</strain>
    </source>
</reference>
<dbReference type="NCBIfam" id="NF037997">
    <property type="entry name" value="Na_Pi_symport"/>
    <property type="match status" value="1"/>
</dbReference>
<dbReference type="RefSeq" id="WP_159440045.1">
    <property type="nucleotide sequence ID" value="NZ_FTOM01000002.1"/>
</dbReference>
<feature type="transmembrane region" description="Helical" evidence="6">
    <location>
        <begin position="163"/>
        <end position="187"/>
    </location>
</feature>
<organism evidence="7 8">
    <name type="scientific">Phaeovulum vinaykumarii</name>
    <dbReference type="NCBI Taxonomy" id="407234"/>
    <lineage>
        <taxon>Bacteria</taxon>
        <taxon>Pseudomonadati</taxon>
        <taxon>Pseudomonadota</taxon>
        <taxon>Alphaproteobacteria</taxon>
        <taxon>Rhodobacterales</taxon>
        <taxon>Paracoccaceae</taxon>
        <taxon>Phaeovulum</taxon>
    </lineage>
</organism>
<dbReference type="GO" id="GO:0005436">
    <property type="term" value="F:sodium:phosphate symporter activity"/>
    <property type="evidence" value="ECO:0007669"/>
    <property type="project" value="InterPro"/>
</dbReference>
<proteinExistence type="predicted"/>
<dbReference type="Proteomes" id="UP000186098">
    <property type="component" value="Unassembled WGS sequence"/>
</dbReference>
<feature type="transmembrane region" description="Helical" evidence="6">
    <location>
        <begin position="63"/>
        <end position="87"/>
    </location>
</feature>
<feature type="transmembrane region" description="Helical" evidence="6">
    <location>
        <begin position="274"/>
        <end position="295"/>
    </location>
</feature>
<keyword evidence="5 6" id="KW-0472">Membrane</keyword>
<dbReference type="PANTHER" id="PTHR10010">
    <property type="entry name" value="SOLUTE CARRIER FAMILY 34 SODIUM PHOSPHATE , MEMBER 2-RELATED"/>
    <property type="match status" value="1"/>
</dbReference>
<evidence type="ECO:0000256" key="4">
    <source>
        <dbReference type="ARBA" id="ARBA00022989"/>
    </source>
</evidence>
<comment type="subcellular location">
    <subcellularLocation>
        <location evidence="1">Cell membrane</location>
        <topology evidence="1">Multi-pass membrane protein</topology>
    </subcellularLocation>
</comment>
<feature type="transmembrane region" description="Helical" evidence="6">
    <location>
        <begin position="193"/>
        <end position="220"/>
    </location>
</feature>
<accession>A0A1N7KR40</accession>
<evidence type="ECO:0000256" key="3">
    <source>
        <dbReference type="ARBA" id="ARBA00022692"/>
    </source>
</evidence>
<keyword evidence="4 6" id="KW-1133">Transmembrane helix</keyword>
<dbReference type="AlphaFoldDB" id="A0A1N7KR40"/>
<evidence type="ECO:0000313" key="8">
    <source>
        <dbReference type="Proteomes" id="UP000186098"/>
    </source>
</evidence>
<dbReference type="PANTHER" id="PTHR10010:SF46">
    <property type="entry name" value="SODIUM-DEPENDENT PHOSPHATE TRANSPORT PROTEIN 2B"/>
    <property type="match status" value="1"/>
</dbReference>
<gene>
    <name evidence="7" type="ORF">SAMN05421795_10275</name>
</gene>
<dbReference type="Pfam" id="PF02690">
    <property type="entry name" value="Na_Pi_cotrans"/>
    <property type="match status" value="2"/>
</dbReference>
<evidence type="ECO:0000256" key="2">
    <source>
        <dbReference type="ARBA" id="ARBA00022475"/>
    </source>
</evidence>
<keyword evidence="8" id="KW-1185">Reference proteome</keyword>
<protein>
    <submittedName>
        <fullName evidence="7">Phosphate:Na+ symporter</fullName>
    </submittedName>
</protein>
<sequence>MIALVDILGGIGLFILGMQMTTDSLRALAGGRTRAWIARFATTPLRGALTGAGVTAILQSSSAVVVTAVGFVGAGILSFPQAIGIIYGANIGTTITGWIVMAVGVKLHLGLVALGGVFVAALMRTLGTGRWRAGGLALAGISLVFVGFDFLQQGADALRPAMTGILAAFQGSWVALMLAGMAFTVVVQSSSAGVATALVLLGGGTIDLMQAAAMVVGMDVGTTFKSLLVTIGGSRDMRRTAVAHVAYNVVTGVVALALLGPATALLRGLTGDDLAALVAFHTSFNLAGVLLMLPLTGPFARGIIRLVPDAADSLPPLPDRALLADAHAALDAGMGVTGRFAAITLGHLSEALRARPDAPPEGLHPAIDDLADFLTRIALPEGDAGALRRHAALLHRIDHLHRLVGRAEQTDRVSRAARDPLLARPARALAAACARAAQTPADPDLARRLGHLAATLGLRARRIRRGVLLREHAGLIGTADVFALTDAARWLERTAIHCARIVTYGAEAAQDPKPKVMKSRG</sequence>
<evidence type="ECO:0000256" key="6">
    <source>
        <dbReference type="SAM" id="Phobius"/>
    </source>
</evidence>
<evidence type="ECO:0000256" key="1">
    <source>
        <dbReference type="ARBA" id="ARBA00004651"/>
    </source>
</evidence>
<keyword evidence="3 6" id="KW-0812">Transmembrane</keyword>
<feature type="transmembrane region" description="Helical" evidence="6">
    <location>
        <begin position="99"/>
        <end position="121"/>
    </location>
</feature>
<evidence type="ECO:0000256" key="5">
    <source>
        <dbReference type="ARBA" id="ARBA00023136"/>
    </source>
</evidence>
<dbReference type="InterPro" id="IPR003841">
    <property type="entry name" value="Na/Pi_transpt"/>
</dbReference>
<dbReference type="GO" id="GO:0044341">
    <property type="term" value="P:sodium-dependent phosphate transport"/>
    <property type="evidence" value="ECO:0007669"/>
    <property type="project" value="InterPro"/>
</dbReference>
<feature type="transmembrane region" description="Helical" evidence="6">
    <location>
        <begin position="133"/>
        <end position="151"/>
    </location>
</feature>